<keyword evidence="3" id="KW-0378">Hydrolase</keyword>
<dbReference type="GO" id="GO:0004519">
    <property type="term" value="F:endonuclease activity"/>
    <property type="evidence" value="ECO:0007669"/>
    <property type="project" value="UniProtKB-KW"/>
</dbReference>
<keyword evidence="3" id="KW-0255">Endonuclease</keyword>
<keyword evidence="1" id="KW-0732">Signal</keyword>
<reference evidence="3" key="2">
    <citation type="journal article" date="2021" name="PeerJ">
        <title>Extensive microbial diversity within the chicken gut microbiome revealed by metagenomics and culture.</title>
        <authorList>
            <person name="Gilroy R."/>
            <person name="Ravi A."/>
            <person name="Getino M."/>
            <person name="Pursley I."/>
            <person name="Horton D.L."/>
            <person name="Alikhan N.F."/>
            <person name="Baker D."/>
            <person name="Gharbi K."/>
            <person name="Hall N."/>
            <person name="Watson M."/>
            <person name="Adriaenssens E.M."/>
            <person name="Foster-Nyarko E."/>
            <person name="Jarju S."/>
            <person name="Secka A."/>
            <person name="Antonio M."/>
            <person name="Oren A."/>
            <person name="Chaudhuri R.R."/>
            <person name="La Ragione R."/>
            <person name="Hildebrand F."/>
            <person name="Pallen M.J."/>
        </authorList>
    </citation>
    <scope>NUCLEOTIDE SEQUENCE</scope>
    <source>
        <strain evidence="3">B3-1481</strain>
    </source>
</reference>
<dbReference type="SUPFAM" id="SSF56219">
    <property type="entry name" value="DNase I-like"/>
    <property type="match status" value="1"/>
</dbReference>
<evidence type="ECO:0000259" key="2">
    <source>
        <dbReference type="Pfam" id="PF19580"/>
    </source>
</evidence>
<dbReference type="Proteomes" id="UP000823769">
    <property type="component" value="Unassembled WGS sequence"/>
</dbReference>
<dbReference type="AlphaFoldDB" id="A0A9D9IY94"/>
<dbReference type="InterPro" id="IPR036691">
    <property type="entry name" value="Endo/exonu/phosph_ase_sf"/>
</dbReference>
<organism evidence="3 4">
    <name type="scientific">Candidatus Cryptobacteroides avistercoris</name>
    <dbReference type="NCBI Taxonomy" id="2840758"/>
    <lineage>
        <taxon>Bacteria</taxon>
        <taxon>Pseudomonadati</taxon>
        <taxon>Bacteroidota</taxon>
        <taxon>Bacteroidia</taxon>
        <taxon>Bacteroidales</taxon>
        <taxon>Candidatus Cryptobacteroides</taxon>
    </lineage>
</organism>
<feature type="chain" id="PRO_5038461471" evidence="1">
    <location>
        <begin position="21"/>
        <end position="282"/>
    </location>
</feature>
<name>A0A9D9IY94_9BACT</name>
<dbReference type="PROSITE" id="PS51257">
    <property type="entry name" value="PROKAR_LIPOPROTEIN"/>
    <property type="match status" value="1"/>
</dbReference>
<feature type="signal peptide" evidence="1">
    <location>
        <begin position="1"/>
        <end position="20"/>
    </location>
</feature>
<gene>
    <name evidence="3" type="ORF">IAB76_04340</name>
</gene>
<reference evidence="3" key="1">
    <citation type="submission" date="2020-10" db="EMBL/GenBank/DDBJ databases">
        <authorList>
            <person name="Gilroy R."/>
        </authorList>
    </citation>
    <scope>NUCLEOTIDE SEQUENCE</scope>
    <source>
        <strain evidence="3">B3-1481</strain>
    </source>
</reference>
<feature type="domain" description="Endonuclease/exonuclease/phosphatase" evidence="2">
    <location>
        <begin position="26"/>
        <end position="205"/>
    </location>
</feature>
<evidence type="ECO:0000313" key="3">
    <source>
        <dbReference type="EMBL" id="MBO8480324.1"/>
    </source>
</evidence>
<keyword evidence="3" id="KW-0540">Nuclease</keyword>
<comment type="caution">
    <text evidence="3">The sequence shown here is derived from an EMBL/GenBank/DDBJ whole genome shotgun (WGS) entry which is preliminary data.</text>
</comment>
<evidence type="ECO:0000256" key="1">
    <source>
        <dbReference type="SAM" id="SignalP"/>
    </source>
</evidence>
<protein>
    <submittedName>
        <fullName evidence="3">Endonuclease/exonuclease/phosphatase family protein</fullName>
    </submittedName>
</protein>
<dbReference type="Pfam" id="PF19580">
    <property type="entry name" value="Exo_endo_phos_3"/>
    <property type="match status" value="1"/>
</dbReference>
<accession>A0A9D9IY94</accession>
<dbReference type="PANTHER" id="PTHR42834:SF1">
    <property type="entry name" value="ENDONUCLEASE_EXONUCLEASE_PHOSPHATASE FAMILY PROTEIN (AFU_ORTHOLOGUE AFUA_3G09210)"/>
    <property type="match status" value="1"/>
</dbReference>
<evidence type="ECO:0000313" key="4">
    <source>
        <dbReference type="Proteomes" id="UP000823769"/>
    </source>
</evidence>
<dbReference type="EMBL" id="JADILW010000066">
    <property type="protein sequence ID" value="MBO8480324.1"/>
    <property type="molecule type" value="Genomic_DNA"/>
</dbReference>
<dbReference type="PANTHER" id="PTHR42834">
    <property type="entry name" value="ENDONUCLEASE/EXONUCLEASE/PHOSPHATASE FAMILY PROTEIN (AFU_ORTHOLOGUE AFUA_3G09210)"/>
    <property type="match status" value="1"/>
</dbReference>
<sequence length="282" mass="31241">MKLAVIKLLALLLPAAAACAQDSLLVVFWNVENFFDYRSEAAPQYWTRGRFYAKCDAVAKTLMRISDACGRFPDIVGFAEVENSFVMRSMVSSTLLRKLGYRIVHYESPDHRGIDCGLIYREPSLRLRGSGPKHVCDSSGAPMATRDILLAEFDGLAVLVNHHPSKIGGKSDRREAAMARMLEVKDSLLAAGCPRVLAIGDFNEELWPDAEEGTLKYNGGWEKIDGWFGFGEFAVEEKVFADPVLLTPDKAFGGMKPRRCFVGPRYEGGVSDHLPIVLTVTF</sequence>
<dbReference type="Gene3D" id="3.60.10.10">
    <property type="entry name" value="Endonuclease/exonuclease/phosphatase"/>
    <property type="match status" value="1"/>
</dbReference>
<proteinExistence type="predicted"/>
<dbReference type="InterPro" id="IPR005135">
    <property type="entry name" value="Endo/exonuclease/phosphatase"/>
</dbReference>